<sequence length="665" mass="70844">MNAVASASLTRPLARPAMPAAPVRGRYCARAPVQLRRYSRRAAGGAQARSRARVVPVAAQQASSDGPVSRSFDFLVLGSGIAGLTYALKMAEHGSVAVVTKGKAFEGCTQYAQGGICAVLDQHDSVQSHVEDTMIAGDYINSRRAVEIVCSEGPARVLELVQLGAEFTRDAAGALSLTREGGHSHRRIVHAADVTGREIERTLLAAVSANSNIQIFEHFSAVDLITSEIQGTAACLGVDALDMRAMRMTRFVAPVTMLATGGAGQVYPITTNPGVATGDGMAMAHRAQATMANMEFVQFHPTAFCAPALTGKPLDGRAFLISEAVRGEGGRLYNLAGHRFMQDYDSRLDLAPRDIVARAIHEQMQSRNESHVLLDISYQPRDKILQHFPNIAEQCQGYGLDITRDPIPVAPAQHYMCGGVKTGVFGETSIGGLFACGEVACTGLHGANRLASNSLLEGLVFAARAVQPSLAHAEMVARSASYALSSASQNVYYSGLRAPEVLSDSAKTWVDSKRRDLTQLMWSSAGIVRRRADMKAALQQLATLHHDVQAMYKSYGSCRELMELRNLTSVGELILMSALQRRGSCGGHFCVDEPAGAVVGEPKTTIISYAPRKQPKTSKVGGKKGGAVVGGKAPLNGGLGRGSSGLIERSRSRELAVKSQQEDAE</sequence>
<evidence type="ECO:0000313" key="13">
    <source>
        <dbReference type="EMBL" id="CAL5224201.1"/>
    </source>
</evidence>
<reference evidence="13 14" key="1">
    <citation type="submission" date="2024-06" db="EMBL/GenBank/DDBJ databases">
        <authorList>
            <person name="Kraege A."/>
            <person name="Thomma B."/>
        </authorList>
    </citation>
    <scope>NUCLEOTIDE SEQUENCE [LARGE SCALE GENOMIC DNA]</scope>
</reference>
<evidence type="ECO:0000256" key="6">
    <source>
        <dbReference type="ARBA" id="ARBA00022642"/>
    </source>
</evidence>
<evidence type="ECO:0000256" key="1">
    <source>
        <dbReference type="ARBA" id="ARBA00001974"/>
    </source>
</evidence>
<evidence type="ECO:0000256" key="9">
    <source>
        <dbReference type="RuleBase" id="RU362049"/>
    </source>
</evidence>
<dbReference type="PANTHER" id="PTHR42716">
    <property type="entry name" value="L-ASPARTATE OXIDASE"/>
    <property type="match status" value="1"/>
</dbReference>
<dbReference type="InterPro" id="IPR027477">
    <property type="entry name" value="Succ_DH/fumarate_Rdtase_cat_sf"/>
</dbReference>
<keyword evidence="7 9" id="KW-0274">FAD</keyword>
<dbReference type="InterPro" id="IPR003953">
    <property type="entry name" value="FAD-dep_OxRdtase_2_FAD-bd"/>
</dbReference>
<comment type="cofactor">
    <cofactor evidence="1 9">
        <name>FAD</name>
        <dbReference type="ChEBI" id="CHEBI:57692"/>
    </cofactor>
</comment>
<comment type="similarity">
    <text evidence="3 9">Belongs to the FAD-dependent oxidoreductase 2 family. NadB subfamily.</text>
</comment>
<comment type="caution">
    <text evidence="13">The sequence shown here is derived from an EMBL/GenBank/DDBJ whole genome shotgun (WGS) entry which is preliminary data.</text>
</comment>
<dbReference type="Gene3D" id="3.50.50.60">
    <property type="entry name" value="FAD/NAD(P)-binding domain"/>
    <property type="match status" value="1"/>
</dbReference>
<feature type="region of interest" description="Disordered" evidence="10">
    <location>
        <begin position="613"/>
        <end position="665"/>
    </location>
</feature>
<dbReference type="Proteomes" id="UP001497392">
    <property type="component" value="Unassembled WGS sequence"/>
</dbReference>
<protein>
    <recommendedName>
        <fullName evidence="4 9">L-aspartate oxidase</fullName>
        <ecNumber evidence="4 9">1.4.3.16</ecNumber>
    </recommendedName>
</protein>
<evidence type="ECO:0000256" key="3">
    <source>
        <dbReference type="ARBA" id="ARBA00008562"/>
    </source>
</evidence>
<organism evidence="13 14">
    <name type="scientific">Coccomyxa viridis</name>
    <dbReference type="NCBI Taxonomy" id="1274662"/>
    <lineage>
        <taxon>Eukaryota</taxon>
        <taxon>Viridiplantae</taxon>
        <taxon>Chlorophyta</taxon>
        <taxon>core chlorophytes</taxon>
        <taxon>Trebouxiophyceae</taxon>
        <taxon>Trebouxiophyceae incertae sedis</taxon>
        <taxon>Coccomyxaceae</taxon>
        <taxon>Coccomyxa</taxon>
    </lineage>
</organism>
<keyword evidence="8 9" id="KW-0560">Oxidoreductase</keyword>
<dbReference type="InterPro" id="IPR036188">
    <property type="entry name" value="FAD/NAD-bd_sf"/>
</dbReference>
<evidence type="ECO:0000256" key="4">
    <source>
        <dbReference type="ARBA" id="ARBA00012173"/>
    </source>
</evidence>
<evidence type="ECO:0000313" key="14">
    <source>
        <dbReference type="Proteomes" id="UP001497392"/>
    </source>
</evidence>
<dbReference type="EMBL" id="CAXHTA020000010">
    <property type="protein sequence ID" value="CAL5224201.1"/>
    <property type="molecule type" value="Genomic_DNA"/>
</dbReference>
<name>A0ABP1FXL4_9CHLO</name>
<comment type="catalytic activity">
    <reaction evidence="9">
        <text>L-aspartate + O2 = iminosuccinate + H2O2</text>
        <dbReference type="Rhea" id="RHEA:25876"/>
        <dbReference type="ChEBI" id="CHEBI:15379"/>
        <dbReference type="ChEBI" id="CHEBI:16240"/>
        <dbReference type="ChEBI" id="CHEBI:29991"/>
        <dbReference type="ChEBI" id="CHEBI:77875"/>
        <dbReference type="EC" id="1.4.3.16"/>
    </reaction>
</comment>
<dbReference type="SUPFAM" id="SSF56425">
    <property type="entry name" value="Succinate dehydrogenase/fumarate reductase flavoprotein, catalytic domain"/>
    <property type="match status" value="1"/>
</dbReference>
<gene>
    <name evidence="13" type="primary">g6844</name>
    <name evidence="13" type="ORF">VP750_LOCUS5860</name>
</gene>
<evidence type="ECO:0000256" key="2">
    <source>
        <dbReference type="ARBA" id="ARBA00004950"/>
    </source>
</evidence>
<evidence type="ECO:0000259" key="11">
    <source>
        <dbReference type="Pfam" id="PF00890"/>
    </source>
</evidence>
<dbReference type="PRINTS" id="PR00368">
    <property type="entry name" value="FADPNR"/>
</dbReference>
<feature type="domain" description="FAD-dependent oxidoreductase 2 FAD-binding" evidence="11">
    <location>
        <begin position="73"/>
        <end position="455"/>
    </location>
</feature>
<keyword evidence="14" id="KW-1185">Reference proteome</keyword>
<dbReference type="Pfam" id="PF02910">
    <property type="entry name" value="Succ_DH_flav_C"/>
    <property type="match status" value="1"/>
</dbReference>
<dbReference type="InterPro" id="IPR015939">
    <property type="entry name" value="Fum_Rdtase/Succ_DH_flav-like_C"/>
</dbReference>
<dbReference type="InterPro" id="IPR005288">
    <property type="entry name" value="NadB"/>
</dbReference>
<evidence type="ECO:0000256" key="10">
    <source>
        <dbReference type="SAM" id="MobiDB-lite"/>
    </source>
</evidence>
<evidence type="ECO:0000256" key="7">
    <source>
        <dbReference type="ARBA" id="ARBA00022827"/>
    </source>
</evidence>
<dbReference type="Gene3D" id="1.20.58.100">
    <property type="entry name" value="Fumarate reductase/succinate dehydrogenase flavoprotein-like, C-terminal domain"/>
    <property type="match status" value="1"/>
</dbReference>
<dbReference type="SUPFAM" id="SSF51905">
    <property type="entry name" value="FAD/NAD(P)-binding domain"/>
    <property type="match status" value="1"/>
</dbReference>
<dbReference type="EC" id="1.4.3.16" evidence="4 9"/>
<keyword evidence="5 9" id="KW-0285">Flavoprotein</keyword>
<dbReference type="NCBIfam" id="TIGR00551">
    <property type="entry name" value="nadB"/>
    <property type="match status" value="1"/>
</dbReference>
<accession>A0ABP1FXL4</accession>
<evidence type="ECO:0000256" key="5">
    <source>
        <dbReference type="ARBA" id="ARBA00022630"/>
    </source>
</evidence>
<proteinExistence type="inferred from homology"/>
<comment type="pathway">
    <text evidence="2 9">Cofactor biosynthesis; NAD(+) biosynthesis; iminoaspartate from L-aspartate (oxidase route): step 1/1.</text>
</comment>
<dbReference type="Pfam" id="PF00890">
    <property type="entry name" value="FAD_binding_2"/>
    <property type="match status" value="1"/>
</dbReference>
<evidence type="ECO:0000256" key="8">
    <source>
        <dbReference type="ARBA" id="ARBA00023002"/>
    </source>
</evidence>
<feature type="domain" description="Fumarate reductase/succinate dehydrogenase flavoprotein-like C-terminal" evidence="12">
    <location>
        <begin position="514"/>
        <end position="594"/>
    </location>
</feature>
<dbReference type="InterPro" id="IPR037099">
    <property type="entry name" value="Fum_R/Succ_DH_flav-like_C_sf"/>
</dbReference>
<dbReference type="Gene3D" id="3.90.700.10">
    <property type="entry name" value="Succinate dehydrogenase/fumarate reductase flavoprotein, catalytic domain"/>
    <property type="match status" value="1"/>
</dbReference>
<dbReference type="PANTHER" id="PTHR42716:SF2">
    <property type="entry name" value="L-ASPARTATE OXIDASE, CHLOROPLASTIC"/>
    <property type="match status" value="1"/>
</dbReference>
<comment type="subcellular location">
    <subcellularLocation>
        <location evidence="9">Plastid</location>
        <location evidence="9">Chloroplast</location>
    </subcellularLocation>
</comment>
<comment type="function">
    <text evidence="9">Catalyzes the oxidation of L-aspartate to iminoaspartate.</text>
</comment>
<evidence type="ECO:0000259" key="12">
    <source>
        <dbReference type="Pfam" id="PF02910"/>
    </source>
</evidence>
<keyword evidence="6 9" id="KW-0662">Pyridine nucleotide biosynthesis</keyword>
<dbReference type="SUPFAM" id="SSF46977">
    <property type="entry name" value="Succinate dehydrogenase/fumarate reductase flavoprotein C-terminal domain"/>
    <property type="match status" value="1"/>
</dbReference>